<feature type="compositionally biased region" description="Polar residues" evidence="1">
    <location>
        <begin position="1"/>
        <end position="10"/>
    </location>
</feature>
<gene>
    <name evidence="2" type="ORF">CSOJ01_01560</name>
</gene>
<evidence type="ECO:0000256" key="1">
    <source>
        <dbReference type="SAM" id="MobiDB-lite"/>
    </source>
</evidence>
<sequence>MVKHSTNQPTEGDEKGKRGGKREKKRWQSRSNWKGPSRIFAQGSDPPHRAGVSLAANRGASASACLSGSLSLVSIFRPRPSSARRPSPLAVAAGEQSLALLRKHTGGSTTLSVGAGGMPDDYDDYDDDDDDDDNQSKGRVRGCSRALPPPACC</sequence>
<dbReference type="AlphaFoldDB" id="A0A8H6JUE0"/>
<accession>A0A8H6JUE0</accession>
<proteinExistence type="predicted"/>
<dbReference type="Proteomes" id="UP000652219">
    <property type="component" value="Unassembled WGS sequence"/>
</dbReference>
<comment type="caution">
    <text evidence="2">The sequence shown here is derived from an EMBL/GenBank/DDBJ whole genome shotgun (WGS) entry which is preliminary data.</text>
</comment>
<feature type="region of interest" description="Disordered" evidence="1">
    <location>
        <begin position="106"/>
        <end position="153"/>
    </location>
</feature>
<reference evidence="2 3" key="1">
    <citation type="journal article" date="2020" name="Phytopathology">
        <title>Genome Sequence Resources of Colletotrichum truncatum, C. plurivorum, C. musicola, and C. sojae: Four Species Pathogenic to Soybean (Glycine max).</title>
        <authorList>
            <person name="Rogerio F."/>
            <person name="Boufleur T.R."/>
            <person name="Ciampi-Guillardi M."/>
            <person name="Sukno S.A."/>
            <person name="Thon M.R."/>
            <person name="Massola Junior N.S."/>
            <person name="Baroncelli R."/>
        </authorList>
    </citation>
    <scope>NUCLEOTIDE SEQUENCE [LARGE SCALE GENOMIC DNA]</scope>
    <source>
        <strain evidence="2 3">LFN0009</strain>
    </source>
</reference>
<dbReference type="EMBL" id="WIGN01000012">
    <property type="protein sequence ID" value="KAF6818903.1"/>
    <property type="molecule type" value="Genomic_DNA"/>
</dbReference>
<evidence type="ECO:0000313" key="2">
    <source>
        <dbReference type="EMBL" id="KAF6818903.1"/>
    </source>
</evidence>
<feature type="compositionally biased region" description="Acidic residues" evidence="1">
    <location>
        <begin position="120"/>
        <end position="133"/>
    </location>
</feature>
<name>A0A8H6JUE0_9PEZI</name>
<organism evidence="2 3">
    <name type="scientific">Colletotrichum sojae</name>
    <dbReference type="NCBI Taxonomy" id="2175907"/>
    <lineage>
        <taxon>Eukaryota</taxon>
        <taxon>Fungi</taxon>
        <taxon>Dikarya</taxon>
        <taxon>Ascomycota</taxon>
        <taxon>Pezizomycotina</taxon>
        <taxon>Sordariomycetes</taxon>
        <taxon>Hypocreomycetidae</taxon>
        <taxon>Glomerellales</taxon>
        <taxon>Glomerellaceae</taxon>
        <taxon>Colletotrichum</taxon>
        <taxon>Colletotrichum orchidearum species complex</taxon>
    </lineage>
</organism>
<keyword evidence="3" id="KW-1185">Reference proteome</keyword>
<evidence type="ECO:0000313" key="3">
    <source>
        <dbReference type="Proteomes" id="UP000652219"/>
    </source>
</evidence>
<feature type="region of interest" description="Disordered" evidence="1">
    <location>
        <begin position="1"/>
        <end position="52"/>
    </location>
</feature>
<protein>
    <submittedName>
        <fullName evidence="2">Uncharacterized protein</fullName>
    </submittedName>
</protein>
<feature type="compositionally biased region" description="Basic residues" evidence="1">
    <location>
        <begin position="18"/>
        <end position="28"/>
    </location>
</feature>